<dbReference type="InterPro" id="IPR029058">
    <property type="entry name" value="AB_hydrolase_fold"/>
</dbReference>
<organism evidence="2 3">
    <name type="scientific">Roseovarius pelagicus</name>
    <dbReference type="NCBI Taxonomy" id="2980108"/>
    <lineage>
        <taxon>Bacteria</taxon>
        <taxon>Pseudomonadati</taxon>
        <taxon>Pseudomonadota</taxon>
        <taxon>Alphaproteobacteria</taxon>
        <taxon>Rhodobacterales</taxon>
        <taxon>Roseobacteraceae</taxon>
        <taxon>Roseovarius</taxon>
    </lineage>
</organism>
<dbReference type="EMBL" id="CP106738">
    <property type="protein sequence ID" value="UXX82851.1"/>
    <property type="molecule type" value="Genomic_DNA"/>
</dbReference>
<dbReference type="SUPFAM" id="SSF53474">
    <property type="entry name" value="alpha/beta-Hydrolases"/>
    <property type="match status" value="1"/>
</dbReference>
<name>A0ABY6D9N9_9RHOB</name>
<dbReference type="Gene3D" id="3.40.50.1820">
    <property type="entry name" value="alpha/beta hydrolase"/>
    <property type="match status" value="1"/>
</dbReference>
<dbReference type="RefSeq" id="WP_263047645.1">
    <property type="nucleotide sequence ID" value="NZ_CP106738.1"/>
</dbReference>
<protein>
    <submittedName>
        <fullName evidence="2">Alpha/beta fold hydrolase</fullName>
    </submittedName>
</protein>
<proteinExistence type="predicted"/>
<dbReference type="PIRSF" id="PIRSF000443">
    <property type="entry name" value="Homoser_Ac_trans"/>
    <property type="match status" value="1"/>
</dbReference>
<keyword evidence="3" id="KW-1185">Reference proteome</keyword>
<dbReference type="InterPro" id="IPR008220">
    <property type="entry name" value="HAT_MetX-like"/>
</dbReference>
<evidence type="ECO:0000259" key="1">
    <source>
        <dbReference type="Pfam" id="PF00561"/>
    </source>
</evidence>
<gene>
    <name evidence="2" type="ORF">N7U68_17455</name>
</gene>
<evidence type="ECO:0000313" key="2">
    <source>
        <dbReference type="EMBL" id="UXX82851.1"/>
    </source>
</evidence>
<sequence>MTSDYETFEMGDVALQSGATLHNARLTYKTYGDRANATRGTILLPTFYTGTHNRNEGFFGPGRAIDPARHYVISVNLIGNGLSSSPSNSAPPCDGPRFPAVSFYDNVACQHRLLTEVLGIERIALVMGWSMAGCQAYHWGAQYPDMVDAILPCCASARTSPHNFVFLEGVKAALCADQDWKDGDYDSPPVRGLRAFGRVYAGWAFSQTFYREGLYRQLGYKTIEDLLTDWGTDHARNWDANDLLAKLSTWQGGDISANPAYGGNLAAALGAIRARAILMPCTQDLYFPPEDNAAEAALMPNAEFRPYTSPWGHCAANPGNDTGFTAALEDNIRSLLA</sequence>
<feature type="domain" description="AB hydrolase-1" evidence="1">
    <location>
        <begin position="47"/>
        <end position="314"/>
    </location>
</feature>
<dbReference type="InterPro" id="IPR000073">
    <property type="entry name" value="AB_hydrolase_1"/>
</dbReference>
<dbReference type="GO" id="GO:0016787">
    <property type="term" value="F:hydrolase activity"/>
    <property type="evidence" value="ECO:0007669"/>
    <property type="project" value="UniProtKB-KW"/>
</dbReference>
<keyword evidence="2" id="KW-0378">Hydrolase</keyword>
<dbReference type="Proteomes" id="UP001064087">
    <property type="component" value="Chromosome"/>
</dbReference>
<reference evidence="2" key="1">
    <citation type="submission" date="2022-10" db="EMBL/GenBank/DDBJ databases">
        <title>Roseovarius pelagicus sp. nov., isolated from Arctic seawater.</title>
        <authorList>
            <person name="Hong Y.W."/>
            <person name="Hwang C.Y."/>
        </authorList>
    </citation>
    <scope>NUCLEOTIDE SEQUENCE</scope>
    <source>
        <strain evidence="2">HL-MP18</strain>
    </source>
</reference>
<accession>A0ABY6D9N9</accession>
<dbReference type="Pfam" id="PF00561">
    <property type="entry name" value="Abhydrolase_1"/>
    <property type="match status" value="1"/>
</dbReference>
<evidence type="ECO:0000313" key="3">
    <source>
        <dbReference type="Proteomes" id="UP001064087"/>
    </source>
</evidence>
<dbReference type="PANTHER" id="PTHR32268:SF15">
    <property type="entry name" value="HOMOSERINE ACETYLTRANSFERASE FAMILY PROTEIN (AFU_ORTHOLOGUE AFUA_1G15350)"/>
    <property type="match status" value="1"/>
</dbReference>
<dbReference type="PANTHER" id="PTHR32268">
    <property type="entry name" value="HOMOSERINE O-ACETYLTRANSFERASE"/>
    <property type="match status" value="1"/>
</dbReference>
<dbReference type="NCBIfam" id="NF005757">
    <property type="entry name" value="PRK07581.1"/>
    <property type="match status" value="1"/>
</dbReference>